<feature type="transmembrane region" description="Helical" evidence="1">
    <location>
        <begin position="269"/>
        <end position="289"/>
    </location>
</feature>
<proteinExistence type="predicted"/>
<dbReference type="EMBL" id="UGGO01000002">
    <property type="protein sequence ID" value="STS10508.1"/>
    <property type="molecule type" value="Genomic_DNA"/>
</dbReference>
<feature type="transmembrane region" description="Helical" evidence="1">
    <location>
        <begin position="194"/>
        <end position="214"/>
    </location>
</feature>
<accession>A0A377TFL2</accession>
<dbReference type="InterPro" id="IPR001036">
    <property type="entry name" value="Acrflvin-R"/>
</dbReference>
<dbReference type="SUPFAM" id="SSF82714">
    <property type="entry name" value="Multidrug efflux transporter AcrB TolC docking domain, DN and DC subdomains"/>
    <property type="match status" value="1"/>
</dbReference>
<dbReference type="InterPro" id="IPR027463">
    <property type="entry name" value="AcrB_DN_DC_subdom"/>
</dbReference>
<feature type="transmembrane region" description="Helical" evidence="1">
    <location>
        <begin position="301"/>
        <end position="323"/>
    </location>
</feature>
<dbReference type="AlphaFoldDB" id="A0A377TFL2"/>
<evidence type="ECO:0000256" key="1">
    <source>
        <dbReference type="SAM" id="Phobius"/>
    </source>
</evidence>
<dbReference type="PANTHER" id="PTHR32063:SF11">
    <property type="entry name" value="CATION OR DRUG EFFLUX SYSTEM PROTEIN"/>
    <property type="match status" value="1"/>
</dbReference>
<protein>
    <submittedName>
        <fullName evidence="2">Multidrug-efflux transporter MexB</fullName>
    </submittedName>
</protein>
<dbReference type="Pfam" id="PF00873">
    <property type="entry name" value="ACR_tran"/>
    <property type="match status" value="1"/>
</dbReference>
<dbReference type="Proteomes" id="UP000254304">
    <property type="component" value="Unassembled WGS sequence"/>
</dbReference>
<name>A0A377TFL2_9GAMM</name>
<dbReference type="Gene3D" id="3.30.70.1440">
    <property type="entry name" value="Multidrug efflux transporter AcrB pore domain"/>
    <property type="match status" value="1"/>
</dbReference>
<feature type="transmembrane region" description="Helical" evidence="1">
    <location>
        <begin position="167"/>
        <end position="187"/>
    </location>
</feature>
<evidence type="ECO:0000313" key="3">
    <source>
        <dbReference type="Proteomes" id="UP000254304"/>
    </source>
</evidence>
<dbReference type="PANTHER" id="PTHR32063">
    <property type="match status" value="1"/>
</dbReference>
<keyword evidence="1" id="KW-0812">Transmembrane</keyword>
<gene>
    <name evidence="2" type="primary">mexB</name>
    <name evidence="2" type="ORF">NCTC12157_05107</name>
</gene>
<dbReference type="Gene3D" id="3.30.2090.10">
    <property type="entry name" value="Multidrug efflux transporter AcrB TolC docking domain, DN and DC subdomains"/>
    <property type="match status" value="1"/>
</dbReference>
<dbReference type="GO" id="GO:0005886">
    <property type="term" value="C:plasma membrane"/>
    <property type="evidence" value="ECO:0007669"/>
    <property type="project" value="TreeGrafter"/>
</dbReference>
<dbReference type="Gene3D" id="1.20.1640.10">
    <property type="entry name" value="Multidrug efflux transporter AcrB transmembrane domain"/>
    <property type="match status" value="1"/>
</dbReference>
<keyword evidence="1" id="KW-1133">Transmembrane helix</keyword>
<reference evidence="2 3" key="1">
    <citation type="submission" date="2018-06" db="EMBL/GenBank/DDBJ databases">
        <authorList>
            <consortium name="Pathogen Informatics"/>
            <person name="Doyle S."/>
        </authorList>
    </citation>
    <scope>NUCLEOTIDE SEQUENCE [LARGE SCALE GENOMIC DNA]</scope>
    <source>
        <strain evidence="2 3">NCTC12157</strain>
    </source>
</reference>
<dbReference type="GO" id="GO:0042910">
    <property type="term" value="F:xenobiotic transmembrane transporter activity"/>
    <property type="evidence" value="ECO:0007669"/>
    <property type="project" value="TreeGrafter"/>
</dbReference>
<organism evidence="2 3">
    <name type="scientific">Ewingella americana</name>
    <dbReference type="NCBI Taxonomy" id="41202"/>
    <lineage>
        <taxon>Bacteria</taxon>
        <taxon>Pseudomonadati</taxon>
        <taxon>Pseudomonadota</taxon>
        <taxon>Gammaproteobacteria</taxon>
        <taxon>Enterobacterales</taxon>
        <taxon>Yersiniaceae</taxon>
        <taxon>Ewingella</taxon>
    </lineage>
</organism>
<keyword evidence="1" id="KW-0472">Membrane</keyword>
<dbReference type="SUPFAM" id="SSF82866">
    <property type="entry name" value="Multidrug efflux transporter AcrB transmembrane domain"/>
    <property type="match status" value="1"/>
</dbReference>
<evidence type="ECO:0000313" key="2">
    <source>
        <dbReference type="EMBL" id="STS10508.1"/>
    </source>
</evidence>
<sequence>MQTHGMGFPISSYQANVPQLDAKIDRDKAKAQGVSLDDLFSTLQTYLGSTYVNDFNRYGRTYKVMAQADGPYRQTIEDISNLRTRNDKGEMVPIGSMVNITTTYGPDPVIRYNGFPAADIIGDADPRVLSSTEAMTKVSELADKVLPNGMNIQWTDLSYQQSTQGHAALIVFPVAILLAFLVLAALYESWTLPLAVILIVPMTMLSALFGVWLTGGDNNVFVQVGLVVLMGLACKNAILIVEFARELEMQGRGIVEAALEACRLRLRPIVMTSIAFIAGTIPLILGHGAGAEVRGVTGITVFSGMLGVTLFGLFLTPVFYVALRRLVTRKDRQETVTA</sequence>
<feature type="transmembrane region" description="Helical" evidence="1">
    <location>
        <begin position="220"/>
        <end position="244"/>
    </location>
</feature>